<gene>
    <name evidence="1" type="ORF">GCM10009863_51700</name>
</gene>
<dbReference type="RefSeq" id="WP_344568953.1">
    <property type="nucleotide sequence ID" value="NZ_BAAARJ010000018.1"/>
</dbReference>
<evidence type="ECO:0000313" key="1">
    <source>
        <dbReference type="EMBL" id="GAA2629929.1"/>
    </source>
</evidence>
<keyword evidence="2" id="KW-1185">Reference proteome</keyword>
<organism evidence="1 2">
    <name type="scientific">Streptomyces axinellae</name>
    <dbReference type="NCBI Taxonomy" id="552788"/>
    <lineage>
        <taxon>Bacteria</taxon>
        <taxon>Bacillati</taxon>
        <taxon>Actinomycetota</taxon>
        <taxon>Actinomycetes</taxon>
        <taxon>Kitasatosporales</taxon>
        <taxon>Streptomycetaceae</taxon>
        <taxon>Streptomyces</taxon>
    </lineage>
</organism>
<comment type="caution">
    <text evidence="1">The sequence shown here is derived from an EMBL/GenBank/DDBJ whole genome shotgun (WGS) entry which is preliminary data.</text>
</comment>
<accession>A0ABP6CWE6</accession>
<evidence type="ECO:0000313" key="2">
    <source>
        <dbReference type="Proteomes" id="UP001501447"/>
    </source>
</evidence>
<evidence type="ECO:0008006" key="3">
    <source>
        <dbReference type="Google" id="ProtNLM"/>
    </source>
</evidence>
<dbReference type="Proteomes" id="UP001501447">
    <property type="component" value="Unassembled WGS sequence"/>
</dbReference>
<name>A0ABP6CWE6_9ACTN</name>
<reference evidence="2" key="1">
    <citation type="journal article" date="2019" name="Int. J. Syst. Evol. Microbiol.">
        <title>The Global Catalogue of Microorganisms (GCM) 10K type strain sequencing project: providing services to taxonomists for standard genome sequencing and annotation.</title>
        <authorList>
            <consortium name="The Broad Institute Genomics Platform"/>
            <consortium name="The Broad Institute Genome Sequencing Center for Infectious Disease"/>
            <person name="Wu L."/>
            <person name="Ma J."/>
        </authorList>
    </citation>
    <scope>NUCLEOTIDE SEQUENCE [LARGE SCALE GENOMIC DNA]</scope>
    <source>
        <strain evidence="2">JCM 16373</strain>
    </source>
</reference>
<proteinExistence type="predicted"/>
<protein>
    <recommendedName>
        <fullName evidence="3">DinB-like domain-containing protein</fullName>
    </recommendedName>
</protein>
<dbReference type="EMBL" id="BAAARJ010000018">
    <property type="protein sequence ID" value="GAA2629929.1"/>
    <property type="molecule type" value="Genomic_DNA"/>
</dbReference>
<sequence>MTDNPADEIRAAAFQLRNPHRHPGLEIAIDPDLAMPLAAWLDAEAEQLAEHLPAWDGTRWLATRTWSDPAPVGYQRPEAVRDLVEHHYGHALTIARHINQETT</sequence>